<dbReference type="SUPFAM" id="SSF51230">
    <property type="entry name" value="Single hybrid motif"/>
    <property type="match status" value="1"/>
</dbReference>
<evidence type="ECO:0000256" key="1">
    <source>
        <dbReference type="ARBA" id="ARBA00022448"/>
    </source>
</evidence>
<dbReference type="InterPro" id="IPR051909">
    <property type="entry name" value="MFP_Cation_Efflux"/>
</dbReference>
<evidence type="ECO:0000259" key="3">
    <source>
        <dbReference type="Pfam" id="PF25973"/>
    </source>
</evidence>
<protein>
    <submittedName>
        <fullName evidence="5">Heavy metal resistance protein CzcB</fullName>
    </submittedName>
</protein>
<dbReference type="GO" id="GO:0015679">
    <property type="term" value="P:plasma membrane copper ion transport"/>
    <property type="evidence" value="ECO:0007669"/>
    <property type="project" value="TreeGrafter"/>
</dbReference>
<dbReference type="EMBL" id="NVVJ01000027">
    <property type="protein sequence ID" value="PCJ24393.1"/>
    <property type="molecule type" value="Genomic_DNA"/>
</dbReference>
<feature type="domain" description="CzcB N-terminal" evidence="2">
    <location>
        <begin position="38"/>
        <end position="129"/>
    </location>
</feature>
<comment type="caution">
    <text evidence="5">The sequence shown here is derived from an EMBL/GenBank/DDBJ whole genome shotgun (WGS) entry which is preliminary data.</text>
</comment>
<dbReference type="Pfam" id="PF25973">
    <property type="entry name" value="BSH_CzcB"/>
    <property type="match status" value="1"/>
</dbReference>
<sequence>MTTKFLISILSLTLILQSGGYLIAQDVHDEIETGSHGGRLLEDGDFTVELSIFEQGVPPEYRAWAYSGQSEISPDDWDLSVQLIRLGGEINNYNFLSNGSYLLGEGVVEEPHSFDVTISANYRGQSYQWTYESYEGRIEMSFDLAEIMEIGVHTAEGKIIHQTKLLYGKISPDPTQVSHLTARYPGLIKTVNPSLGDTVEKGDLIATIEANDSLQTYELRAPISGIVVDSHANPGEYAGEQHLLTIANYQNVWADLNVFPGDIQHIKAGQNVTLHLSDITARSTIRYLNPGEGLSPYIIARVPVSNPDLLWTPGLLIEADVTIDQFPVPLAVDNRALQKFRDWQVVFIQIGDNYEIRPLELGRSDGRFTEVLGGLNVGDRYVVENSYLLKADLEKSGASHDH</sequence>
<proteinExistence type="predicted"/>
<keyword evidence="1" id="KW-0813">Transport</keyword>
<dbReference type="GO" id="GO:0030288">
    <property type="term" value="C:outer membrane-bounded periplasmic space"/>
    <property type="evidence" value="ECO:0007669"/>
    <property type="project" value="TreeGrafter"/>
</dbReference>
<dbReference type="PANTHER" id="PTHR30097:SF4">
    <property type="entry name" value="SLR6042 PROTEIN"/>
    <property type="match status" value="1"/>
</dbReference>
<dbReference type="InterPro" id="IPR011053">
    <property type="entry name" value="Single_hybrid_motif"/>
</dbReference>
<evidence type="ECO:0000313" key="5">
    <source>
        <dbReference type="EMBL" id="PCJ24393.1"/>
    </source>
</evidence>
<dbReference type="Pfam" id="PF25975">
    <property type="entry name" value="CzcB_C"/>
    <property type="match status" value="1"/>
</dbReference>
<gene>
    <name evidence="5" type="ORF">COA96_09730</name>
</gene>
<feature type="domain" description="CzcB-like barrel-sandwich hybrid" evidence="3">
    <location>
        <begin position="177"/>
        <end position="247"/>
    </location>
</feature>
<dbReference type="InterPro" id="IPR058646">
    <property type="entry name" value="CzcB_N"/>
</dbReference>
<dbReference type="AlphaFoldDB" id="A0A2A5AYN0"/>
<name>A0A2A5AYN0_9GAMM</name>
<organism evidence="5 6">
    <name type="scientific">SAR86 cluster bacterium</name>
    <dbReference type="NCBI Taxonomy" id="2030880"/>
    <lineage>
        <taxon>Bacteria</taxon>
        <taxon>Pseudomonadati</taxon>
        <taxon>Pseudomonadota</taxon>
        <taxon>Gammaproteobacteria</taxon>
        <taxon>SAR86 cluster</taxon>
    </lineage>
</organism>
<dbReference type="InterPro" id="IPR058647">
    <property type="entry name" value="BSH_CzcB-like"/>
</dbReference>
<dbReference type="GO" id="GO:0046914">
    <property type="term" value="F:transition metal ion binding"/>
    <property type="evidence" value="ECO:0007669"/>
    <property type="project" value="TreeGrafter"/>
</dbReference>
<dbReference type="PANTHER" id="PTHR30097">
    <property type="entry name" value="CATION EFFLUX SYSTEM PROTEIN CUSB"/>
    <property type="match status" value="1"/>
</dbReference>
<dbReference type="Pfam" id="PF25971">
    <property type="entry name" value="CzcB_N"/>
    <property type="match status" value="1"/>
</dbReference>
<evidence type="ECO:0000259" key="2">
    <source>
        <dbReference type="Pfam" id="PF25971"/>
    </source>
</evidence>
<dbReference type="InterPro" id="IPR058649">
    <property type="entry name" value="CzcB_C"/>
</dbReference>
<dbReference type="CDD" id="cd06850">
    <property type="entry name" value="biotinyl_domain"/>
    <property type="match status" value="1"/>
</dbReference>
<feature type="domain" description="CzcB-like C-terminal circularly permuted SH3-like" evidence="4">
    <location>
        <begin position="330"/>
        <end position="390"/>
    </location>
</feature>
<dbReference type="Gene3D" id="2.40.50.100">
    <property type="match status" value="1"/>
</dbReference>
<accession>A0A2A5AYN0</accession>
<reference evidence="6" key="1">
    <citation type="submission" date="2017-08" db="EMBL/GenBank/DDBJ databases">
        <title>A dynamic microbial community with high functional redundancy inhabits the cold, oxic subseafloor aquifer.</title>
        <authorList>
            <person name="Tully B.J."/>
            <person name="Wheat C.G."/>
            <person name="Glazer B.T."/>
            <person name="Huber J.A."/>
        </authorList>
    </citation>
    <scope>NUCLEOTIDE SEQUENCE [LARGE SCALE GENOMIC DNA]</scope>
</reference>
<evidence type="ECO:0000313" key="6">
    <source>
        <dbReference type="Proteomes" id="UP000218327"/>
    </source>
</evidence>
<dbReference type="GO" id="GO:0060003">
    <property type="term" value="P:copper ion export"/>
    <property type="evidence" value="ECO:0007669"/>
    <property type="project" value="TreeGrafter"/>
</dbReference>
<dbReference type="Proteomes" id="UP000218327">
    <property type="component" value="Unassembled WGS sequence"/>
</dbReference>
<dbReference type="Gene3D" id="2.40.420.20">
    <property type="match status" value="1"/>
</dbReference>
<evidence type="ECO:0000259" key="4">
    <source>
        <dbReference type="Pfam" id="PF25975"/>
    </source>
</evidence>